<dbReference type="PROSITE" id="PS51721">
    <property type="entry name" value="G_CP"/>
    <property type="match status" value="1"/>
</dbReference>
<dbReference type="Pfam" id="PF03193">
    <property type="entry name" value="RsgA_GTPase"/>
    <property type="match status" value="1"/>
</dbReference>
<feature type="binding site" evidence="3">
    <location>
        <position position="290"/>
    </location>
    <ligand>
        <name>Zn(2+)</name>
        <dbReference type="ChEBI" id="CHEBI:29105"/>
    </ligand>
</feature>
<dbReference type="SUPFAM" id="SSF52540">
    <property type="entry name" value="P-loop containing nucleoside triphosphate hydrolases"/>
    <property type="match status" value="1"/>
</dbReference>
<evidence type="ECO:0000256" key="1">
    <source>
        <dbReference type="ARBA" id="ARBA00022741"/>
    </source>
</evidence>
<dbReference type="InterPro" id="IPR004881">
    <property type="entry name" value="Ribosome_biogen_GTPase_RsgA"/>
</dbReference>
<sequence length="364" mass="41690">MKKFLNFGFEDFFKDKKIEKEVGRIIFFGGNSYRIICKEGEKEAVLKGSFKKECESSGVYPVVGDWVGFTRQENSMSVFIDFLYERKNKISRTDPGAGIELEQIIAANIDTAFICMSLNKDFNLNRLARYVFALQNIETVLLLTKADLSENREQAKNLIKKIYPHLEVYCVSIYELDSLKNLNKYFKTGKTSVLIGSSGVGKSSLINSAAGQEILRTNEINKKIDKGTHTTTNRQIISLGENSGVIMDTPGMKVLGIWDSGSEEHSFSDIIELKAKCRFRDCTHTCEKGCAVLEAVEAGILDRARYRLYMQLIKEDRGRIRRAKRQEKFFKAKEIKSKSAKRRFKENENIKQSLKKDWEELLEE</sequence>
<keyword evidence="3" id="KW-0699">rRNA-binding</keyword>
<keyword evidence="3" id="KW-0694">RNA-binding</keyword>
<dbReference type="Gene3D" id="3.40.50.300">
    <property type="entry name" value="P-loop containing nucleotide triphosphate hydrolases"/>
    <property type="match status" value="1"/>
</dbReference>
<evidence type="ECO:0000259" key="4">
    <source>
        <dbReference type="PROSITE" id="PS50936"/>
    </source>
</evidence>
<dbReference type="PROSITE" id="PS50936">
    <property type="entry name" value="ENGC_GTPASE"/>
    <property type="match status" value="1"/>
</dbReference>
<gene>
    <name evidence="3 6" type="primary">rsgA</name>
    <name evidence="6" type="ORF">IFE08_11065</name>
</gene>
<comment type="similarity">
    <text evidence="3">Belongs to the TRAFAC class YlqF/YawG GTPase family. RsgA subfamily.</text>
</comment>
<dbReference type="GO" id="GO:0005737">
    <property type="term" value="C:cytoplasm"/>
    <property type="evidence" value="ECO:0007669"/>
    <property type="project" value="UniProtKB-SubCell"/>
</dbReference>
<dbReference type="HAMAP" id="MF_01820">
    <property type="entry name" value="GTPase_RsgA"/>
    <property type="match status" value="1"/>
</dbReference>
<keyword evidence="3" id="KW-0862">Zinc</keyword>
<evidence type="ECO:0000256" key="3">
    <source>
        <dbReference type="HAMAP-Rule" id="MF_01820"/>
    </source>
</evidence>
<proteinExistence type="inferred from homology"/>
<dbReference type="EMBL" id="CP061839">
    <property type="protein sequence ID" value="QOW60346.1"/>
    <property type="molecule type" value="Genomic_DNA"/>
</dbReference>
<dbReference type="GO" id="GO:0042274">
    <property type="term" value="P:ribosomal small subunit biogenesis"/>
    <property type="evidence" value="ECO:0007669"/>
    <property type="project" value="UniProtKB-UniRule"/>
</dbReference>
<evidence type="ECO:0000313" key="7">
    <source>
        <dbReference type="Proteomes" id="UP000593915"/>
    </source>
</evidence>
<evidence type="ECO:0000256" key="2">
    <source>
        <dbReference type="ARBA" id="ARBA00023134"/>
    </source>
</evidence>
<comment type="subcellular location">
    <subcellularLocation>
        <location evidence="3">Cytoplasm</location>
    </subcellularLocation>
</comment>
<keyword evidence="3" id="KW-0378">Hydrolase</keyword>
<feature type="binding site" evidence="3">
    <location>
        <begin position="144"/>
        <end position="147"/>
    </location>
    <ligand>
        <name>GTP</name>
        <dbReference type="ChEBI" id="CHEBI:37565"/>
    </ligand>
</feature>
<keyword evidence="3" id="KW-0479">Metal-binding</keyword>
<keyword evidence="2 3" id="KW-0342">GTP-binding</keyword>
<dbReference type="InterPro" id="IPR030378">
    <property type="entry name" value="G_CP_dom"/>
</dbReference>
<dbReference type="Proteomes" id="UP000593915">
    <property type="component" value="Chromosome"/>
</dbReference>
<organism evidence="6 7">
    <name type="scientific">Treponema pedis</name>
    <dbReference type="NCBI Taxonomy" id="409322"/>
    <lineage>
        <taxon>Bacteria</taxon>
        <taxon>Pseudomonadati</taxon>
        <taxon>Spirochaetota</taxon>
        <taxon>Spirochaetia</taxon>
        <taxon>Spirochaetales</taxon>
        <taxon>Treponemataceae</taxon>
        <taxon>Treponema</taxon>
    </lineage>
</organism>
<reference evidence="6 7" key="1">
    <citation type="submission" date="2020-09" db="EMBL/GenBank/DDBJ databases">
        <title>Characterization of Treponema spp. from bovine digital dermatitis in Korea.</title>
        <authorList>
            <person name="Espiritu H.M."/>
            <person name="Cho Y.I."/>
            <person name="Mamuad L."/>
        </authorList>
    </citation>
    <scope>NUCLEOTIDE SEQUENCE [LARGE SCALE GENOMIC DNA]</scope>
    <source>
        <strain evidence="6 7">KS1</strain>
    </source>
</reference>
<keyword evidence="3" id="KW-0963">Cytoplasm</keyword>
<dbReference type="NCBIfam" id="TIGR00157">
    <property type="entry name" value="ribosome small subunit-dependent GTPase A"/>
    <property type="match status" value="1"/>
</dbReference>
<feature type="domain" description="EngC GTPase" evidence="4">
    <location>
        <begin position="107"/>
        <end position="253"/>
    </location>
</feature>
<dbReference type="GO" id="GO:0005525">
    <property type="term" value="F:GTP binding"/>
    <property type="evidence" value="ECO:0007669"/>
    <property type="project" value="UniProtKB-UniRule"/>
</dbReference>
<dbReference type="CDD" id="cd01854">
    <property type="entry name" value="YjeQ_EngC"/>
    <property type="match status" value="1"/>
</dbReference>
<dbReference type="GO" id="GO:0046872">
    <property type="term" value="F:metal ion binding"/>
    <property type="evidence" value="ECO:0007669"/>
    <property type="project" value="UniProtKB-KW"/>
</dbReference>
<feature type="binding site" evidence="3">
    <location>
        <position position="284"/>
    </location>
    <ligand>
        <name>Zn(2+)</name>
        <dbReference type="ChEBI" id="CHEBI:29105"/>
    </ligand>
</feature>
<name>A0A7S7AWR4_9SPIR</name>
<dbReference type="RefSeq" id="WP_194075906.1">
    <property type="nucleotide sequence ID" value="NZ_CP061839.1"/>
</dbReference>
<dbReference type="AlphaFoldDB" id="A0A7S7AWR4"/>
<dbReference type="InterPro" id="IPR027417">
    <property type="entry name" value="P-loop_NTPase"/>
</dbReference>
<feature type="domain" description="CP-type G" evidence="5">
    <location>
        <begin position="99"/>
        <end position="255"/>
    </location>
</feature>
<dbReference type="GO" id="GO:0003924">
    <property type="term" value="F:GTPase activity"/>
    <property type="evidence" value="ECO:0007669"/>
    <property type="project" value="UniProtKB-UniRule"/>
</dbReference>
<dbReference type="Gene3D" id="1.10.40.50">
    <property type="entry name" value="Probable gtpase engc, domain 3"/>
    <property type="match status" value="1"/>
</dbReference>
<comment type="cofactor">
    <cofactor evidence="3">
        <name>Zn(2+)</name>
        <dbReference type="ChEBI" id="CHEBI:29105"/>
    </cofactor>
    <text evidence="3">Binds 1 zinc ion per subunit.</text>
</comment>
<accession>A0A7S7AWR4</accession>
<evidence type="ECO:0000313" key="6">
    <source>
        <dbReference type="EMBL" id="QOW60346.1"/>
    </source>
</evidence>
<evidence type="ECO:0000259" key="5">
    <source>
        <dbReference type="PROSITE" id="PS51721"/>
    </source>
</evidence>
<dbReference type="PANTHER" id="PTHR32120">
    <property type="entry name" value="SMALL RIBOSOMAL SUBUNIT BIOGENESIS GTPASE RSGA"/>
    <property type="match status" value="1"/>
</dbReference>
<dbReference type="GO" id="GO:0019843">
    <property type="term" value="F:rRNA binding"/>
    <property type="evidence" value="ECO:0007669"/>
    <property type="project" value="UniProtKB-KW"/>
</dbReference>
<dbReference type="EC" id="3.6.1.-" evidence="3"/>
<dbReference type="InterPro" id="IPR010914">
    <property type="entry name" value="RsgA_GTPase_dom"/>
</dbReference>
<comment type="function">
    <text evidence="3">One of several proteins that assist in the late maturation steps of the functional core of the 30S ribosomal subunit. Helps release RbfA from mature subunits. May play a role in the assembly of ribosomal proteins into the subunit. Circularly permuted GTPase that catalyzes slow GTP hydrolysis, GTPase activity is stimulated by the 30S ribosomal subunit.</text>
</comment>
<feature type="binding site" evidence="3">
    <location>
        <position position="282"/>
    </location>
    <ligand>
        <name>Zn(2+)</name>
        <dbReference type="ChEBI" id="CHEBI:29105"/>
    </ligand>
</feature>
<comment type="subunit">
    <text evidence="3">Monomer. Associates with 30S ribosomal subunit, binds 16S rRNA.</text>
</comment>
<feature type="binding site" evidence="3">
    <location>
        <begin position="196"/>
        <end position="204"/>
    </location>
    <ligand>
        <name>GTP</name>
        <dbReference type="ChEBI" id="CHEBI:37565"/>
    </ligand>
</feature>
<keyword evidence="3" id="KW-0690">Ribosome biogenesis</keyword>
<protein>
    <recommendedName>
        <fullName evidence="3">Small ribosomal subunit biogenesis GTPase RsgA</fullName>
        <ecNumber evidence="3">3.6.1.-</ecNumber>
    </recommendedName>
</protein>
<keyword evidence="1 3" id="KW-0547">Nucleotide-binding</keyword>
<feature type="binding site" evidence="3">
    <location>
        <position position="277"/>
    </location>
    <ligand>
        <name>Zn(2+)</name>
        <dbReference type="ChEBI" id="CHEBI:29105"/>
    </ligand>
</feature>